<dbReference type="Proteomes" id="UP000760494">
    <property type="component" value="Unassembled WGS sequence"/>
</dbReference>
<gene>
    <name evidence="1" type="ORF">C2S_1649</name>
</gene>
<evidence type="ECO:0000313" key="2">
    <source>
        <dbReference type="Proteomes" id="UP000760494"/>
    </source>
</evidence>
<accession>A0A5Q3DKI4</accession>
<proteinExistence type="predicted"/>
<organism evidence="1 2">
    <name type="scientific">Fusarium fujikuroi</name>
    <name type="common">Bakanae and foot rot disease fungus</name>
    <name type="synonym">Gibberella fujikuroi</name>
    <dbReference type="NCBI Taxonomy" id="5127"/>
    <lineage>
        <taxon>Eukaryota</taxon>
        <taxon>Fungi</taxon>
        <taxon>Dikarya</taxon>
        <taxon>Ascomycota</taxon>
        <taxon>Pezizomycotina</taxon>
        <taxon>Sordariomycetes</taxon>
        <taxon>Hypocreomycetidae</taxon>
        <taxon>Hypocreales</taxon>
        <taxon>Nectriaceae</taxon>
        <taxon>Fusarium</taxon>
        <taxon>Fusarium fujikuroi species complex</taxon>
    </lineage>
</organism>
<dbReference type="EMBL" id="CABFJX010000374">
    <property type="protein sequence ID" value="VTT74369.1"/>
    <property type="molecule type" value="Genomic_DNA"/>
</dbReference>
<protein>
    <submittedName>
        <fullName evidence="1">Uncharacterized protein</fullName>
    </submittedName>
</protein>
<sequence>MKFTIIAALAAYAVLSGVHAADSASTTITCSSCPSAVTTPDIVTRSALPTISCTEKPLAVLSMAKGGSGAAAPTGSGAASTPTAQVPVSGASINKKGSVGGMAAAAVMVAAYML</sequence>
<name>A0A5Q3DKI4_FUSFU</name>
<evidence type="ECO:0000313" key="1">
    <source>
        <dbReference type="EMBL" id="VTT74369.1"/>
    </source>
</evidence>
<comment type="caution">
    <text evidence="1">The sequence shown here is derived from an EMBL/GenBank/DDBJ whole genome shotgun (WGS) entry which is preliminary data.</text>
</comment>
<dbReference type="AlphaFoldDB" id="A0A5Q3DKI4"/>
<reference evidence="1" key="1">
    <citation type="submission" date="2019-05" db="EMBL/GenBank/DDBJ databases">
        <authorList>
            <person name="Piombo E."/>
        </authorList>
    </citation>
    <scope>NUCLEOTIDE SEQUENCE</scope>
    <source>
        <strain evidence="1">C2S</strain>
    </source>
</reference>